<dbReference type="Proteomes" id="UP000663870">
    <property type="component" value="Unassembled WGS sequence"/>
</dbReference>
<evidence type="ECO:0000313" key="5">
    <source>
        <dbReference type="EMBL" id="CAF1170078.1"/>
    </source>
</evidence>
<dbReference type="SUPFAM" id="SSF52087">
    <property type="entry name" value="CRAL/TRIO domain"/>
    <property type="match status" value="1"/>
</dbReference>
<dbReference type="EMBL" id="CAJNOL010000699">
    <property type="protein sequence ID" value="CAF1170078.1"/>
    <property type="molecule type" value="Genomic_DNA"/>
</dbReference>
<reference evidence="3" key="1">
    <citation type="submission" date="2021-02" db="EMBL/GenBank/DDBJ databases">
        <authorList>
            <person name="Nowell W R."/>
        </authorList>
    </citation>
    <scope>NUCLEOTIDE SEQUENCE</scope>
</reference>
<evidence type="ECO:0000313" key="9">
    <source>
        <dbReference type="Proteomes" id="UP000663889"/>
    </source>
</evidence>
<dbReference type="Proteomes" id="UP000663889">
    <property type="component" value="Unassembled WGS sequence"/>
</dbReference>
<evidence type="ECO:0000313" key="8">
    <source>
        <dbReference type="Proteomes" id="UP000663870"/>
    </source>
</evidence>
<dbReference type="Proteomes" id="UP000663854">
    <property type="component" value="Unassembled WGS sequence"/>
</dbReference>
<dbReference type="CDD" id="cd00170">
    <property type="entry name" value="SEC14"/>
    <property type="match status" value="1"/>
</dbReference>
<dbReference type="OrthoDB" id="75724at2759"/>
<dbReference type="Pfam" id="PF03765">
    <property type="entry name" value="CRAL_TRIO_N"/>
    <property type="match status" value="1"/>
</dbReference>
<dbReference type="InterPro" id="IPR011074">
    <property type="entry name" value="CRAL/TRIO_N_dom"/>
</dbReference>
<dbReference type="InterPro" id="IPR036865">
    <property type="entry name" value="CRAL-TRIO_dom_sf"/>
</dbReference>
<feature type="domain" description="CRAL-TRIO" evidence="1">
    <location>
        <begin position="112"/>
        <end position="257"/>
    </location>
</feature>
<evidence type="ECO:0000313" key="3">
    <source>
        <dbReference type="EMBL" id="CAF0897931.1"/>
    </source>
</evidence>
<evidence type="ECO:0000313" key="6">
    <source>
        <dbReference type="EMBL" id="CAF3802316.1"/>
    </source>
</evidence>
<evidence type="ECO:0000313" key="2">
    <source>
        <dbReference type="EMBL" id="CAF0897346.1"/>
    </source>
</evidence>
<dbReference type="PANTHER" id="PTHR46590">
    <property type="entry name" value="PHOSPHATIDYLINOSITOL TRANSFER PROTEIN CSR1-RELATED"/>
    <property type="match status" value="1"/>
</dbReference>
<dbReference type="Pfam" id="PF00650">
    <property type="entry name" value="CRAL_TRIO"/>
    <property type="match status" value="1"/>
</dbReference>
<dbReference type="SUPFAM" id="SSF46938">
    <property type="entry name" value="CRAL/TRIO N-terminal domain"/>
    <property type="match status" value="1"/>
</dbReference>
<dbReference type="InterPro" id="IPR036273">
    <property type="entry name" value="CRAL/TRIO_N_dom_sf"/>
</dbReference>
<dbReference type="PROSITE" id="PS50191">
    <property type="entry name" value="CRAL_TRIO"/>
    <property type="match status" value="1"/>
</dbReference>
<dbReference type="EMBL" id="CAJOBE010007030">
    <property type="protein sequence ID" value="CAF4024559.1"/>
    <property type="molecule type" value="Genomic_DNA"/>
</dbReference>
<dbReference type="PANTHER" id="PTHR46590:SF1">
    <property type="entry name" value="PHOSPHATIDYLINOSITOL TRANSFER PROTEIN CSR1"/>
    <property type="match status" value="1"/>
</dbReference>
<sequence>MSSNDPGHIEKLDRNQIESLKKFWIIVGDNINDSENEINSIYKDELFLAIGYDNPDAVLLRWLRARKWDTKAALQQLIDTIKWRHQWGVKQLLAKGETDLCYDEIITGKTYFMGQDRLGRPINYVHAKDHIKDQFPSEATEKFTVFSMETGRKLLKPPSDSVTVVFDLHGFGLKNMDYQHLKFLTRLLQDYYPESFALGLVVNAPWIFNGCWYIIKRWLDPVVESKIHFLNNINDLTRYIDPSSLPKRLNGTQPDFNYIPPTEQDLSMIAAFRNDQQGKIKAEETHRETVQNYLNITYKWAHGDETNDLLEKRRIAANQLRDAYEQLVPYIHTTTHYHRTGAIYEPIFDIVYNKIQNNTQQ</sequence>
<evidence type="ECO:0000313" key="4">
    <source>
        <dbReference type="EMBL" id="CAF1033614.1"/>
    </source>
</evidence>
<dbReference type="EMBL" id="CAJNOH010000417">
    <property type="protein sequence ID" value="CAF1033614.1"/>
    <property type="molecule type" value="Genomic_DNA"/>
</dbReference>
<dbReference type="SMART" id="SM00516">
    <property type="entry name" value="SEC14"/>
    <property type="match status" value="1"/>
</dbReference>
<keyword evidence="8" id="KW-1185">Reference proteome</keyword>
<dbReference type="Proteomes" id="UP000663882">
    <property type="component" value="Unassembled WGS sequence"/>
</dbReference>
<accession>A0A813ZF89</accession>
<comment type="caution">
    <text evidence="3">The sequence shown here is derived from an EMBL/GenBank/DDBJ whole genome shotgun (WGS) entry which is preliminary data.</text>
</comment>
<dbReference type="EMBL" id="CAJNOO010000304">
    <property type="protein sequence ID" value="CAF0897346.1"/>
    <property type="molecule type" value="Genomic_DNA"/>
</dbReference>
<dbReference type="InterPro" id="IPR001251">
    <property type="entry name" value="CRAL-TRIO_dom"/>
</dbReference>
<evidence type="ECO:0000259" key="1">
    <source>
        <dbReference type="PROSITE" id="PS50191"/>
    </source>
</evidence>
<dbReference type="InterPro" id="IPR052432">
    <property type="entry name" value="PITP/CRAL-TRIO"/>
</dbReference>
<name>A0A813ZF89_9BILA</name>
<dbReference type="Gene3D" id="3.40.525.10">
    <property type="entry name" value="CRAL-TRIO lipid binding domain"/>
    <property type="match status" value="1"/>
</dbReference>
<dbReference type="EMBL" id="CAJNOU010000168">
    <property type="protein sequence ID" value="CAF0897931.1"/>
    <property type="molecule type" value="Genomic_DNA"/>
</dbReference>
<dbReference type="SMART" id="SM01100">
    <property type="entry name" value="CRAL_TRIO_N"/>
    <property type="match status" value="1"/>
</dbReference>
<evidence type="ECO:0000313" key="7">
    <source>
        <dbReference type="EMBL" id="CAF4024559.1"/>
    </source>
</evidence>
<dbReference type="Proteomes" id="UP000663874">
    <property type="component" value="Unassembled WGS sequence"/>
</dbReference>
<dbReference type="AlphaFoldDB" id="A0A813ZF89"/>
<gene>
    <name evidence="7" type="ORF">FNK824_LOCUS27277</name>
    <name evidence="5" type="ORF">JXQ802_LOCUS22745</name>
    <name evidence="6" type="ORF">OTI717_LOCUS18347</name>
    <name evidence="4" type="ORF">PYM288_LOCUS16270</name>
    <name evidence="2" type="ORF">RFH988_LOCUS8803</name>
    <name evidence="3" type="ORF">SEV965_LOCUS5480</name>
</gene>
<dbReference type="EMBL" id="CAJOAX010002524">
    <property type="protein sequence ID" value="CAF3802316.1"/>
    <property type="molecule type" value="Genomic_DNA"/>
</dbReference>
<protein>
    <recommendedName>
        <fullName evidence="1">CRAL-TRIO domain-containing protein</fullName>
    </recommendedName>
</protein>
<proteinExistence type="predicted"/>
<dbReference type="Proteomes" id="UP000663823">
    <property type="component" value="Unassembled WGS sequence"/>
</dbReference>
<organism evidence="3 9">
    <name type="scientific">Rotaria sordida</name>
    <dbReference type="NCBI Taxonomy" id="392033"/>
    <lineage>
        <taxon>Eukaryota</taxon>
        <taxon>Metazoa</taxon>
        <taxon>Spiralia</taxon>
        <taxon>Gnathifera</taxon>
        <taxon>Rotifera</taxon>
        <taxon>Eurotatoria</taxon>
        <taxon>Bdelloidea</taxon>
        <taxon>Philodinida</taxon>
        <taxon>Philodinidae</taxon>
        <taxon>Rotaria</taxon>
    </lineage>
</organism>